<dbReference type="STRING" id="27334.A0A0A2JPF2"/>
<sequence>MSSHSDPCLPSGYTLHSGYPSVPEYLHLRSAAGLSVKTPSQAAPVATGSWYGCYITSDAINGDPRPIGMGRVIADGGWYYHIADIAVHPEHQRKGLGDVILKALLQRISQGAPSDGKPYISLFADEAGRKLYYKNGFKDAAPGGLGMVFKS</sequence>
<dbReference type="UniPathway" id="UPA00113">
    <property type="reaction ID" value="UER00529"/>
</dbReference>
<keyword evidence="2" id="KW-0012">Acyltransferase</keyword>
<dbReference type="PhylomeDB" id="A0A0A2JPF2"/>
<proteinExistence type="predicted"/>
<dbReference type="PROSITE" id="PS51186">
    <property type="entry name" value="GNAT"/>
    <property type="match status" value="1"/>
</dbReference>
<dbReference type="GeneID" id="27680329"/>
<gene>
    <name evidence="2" type="ORF">PEX2_076390</name>
</gene>
<keyword evidence="3" id="KW-1185">Reference proteome</keyword>
<dbReference type="SUPFAM" id="SSF55729">
    <property type="entry name" value="Acyl-CoA N-acyltransferases (Nat)"/>
    <property type="match status" value="1"/>
</dbReference>
<dbReference type="Pfam" id="PF13508">
    <property type="entry name" value="Acetyltransf_7"/>
    <property type="match status" value="1"/>
</dbReference>
<dbReference type="RefSeq" id="XP_016598392.1">
    <property type="nucleotide sequence ID" value="XM_016744909.1"/>
</dbReference>
<dbReference type="PANTHER" id="PTHR13355">
    <property type="entry name" value="GLUCOSAMINE 6-PHOSPHATE N-ACETYLTRANSFERASE"/>
    <property type="match status" value="1"/>
</dbReference>
<dbReference type="GO" id="GO:0006048">
    <property type="term" value="P:UDP-N-acetylglucosamine biosynthetic process"/>
    <property type="evidence" value="ECO:0007669"/>
    <property type="project" value="UniProtKB-UniPathway"/>
</dbReference>
<feature type="domain" description="N-acetyltransferase" evidence="1">
    <location>
        <begin position="13"/>
        <end position="151"/>
    </location>
</feature>
<comment type="caution">
    <text evidence="2">The sequence shown here is derived from an EMBL/GenBank/DDBJ whole genome shotgun (WGS) entry which is preliminary data.</text>
</comment>
<dbReference type="EMBL" id="JQFZ01000161">
    <property type="protein sequence ID" value="KGO56686.1"/>
    <property type="molecule type" value="Genomic_DNA"/>
</dbReference>
<organism evidence="2 3">
    <name type="scientific">Penicillium expansum</name>
    <name type="common">Blue mold rot fungus</name>
    <dbReference type="NCBI Taxonomy" id="27334"/>
    <lineage>
        <taxon>Eukaryota</taxon>
        <taxon>Fungi</taxon>
        <taxon>Dikarya</taxon>
        <taxon>Ascomycota</taxon>
        <taxon>Pezizomycotina</taxon>
        <taxon>Eurotiomycetes</taxon>
        <taxon>Eurotiomycetidae</taxon>
        <taxon>Eurotiales</taxon>
        <taxon>Aspergillaceae</taxon>
        <taxon>Penicillium</taxon>
    </lineage>
</organism>
<name>A0A0A2JPF2_PENEN</name>
<dbReference type="InterPro" id="IPR039143">
    <property type="entry name" value="GNPNAT1-like"/>
</dbReference>
<dbReference type="InterPro" id="IPR016181">
    <property type="entry name" value="Acyl_CoA_acyltransferase"/>
</dbReference>
<evidence type="ECO:0000313" key="2">
    <source>
        <dbReference type="EMBL" id="KGO56686.1"/>
    </source>
</evidence>
<dbReference type="Proteomes" id="UP000030143">
    <property type="component" value="Unassembled WGS sequence"/>
</dbReference>
<reference evidence="2 3" key="1">
    <citation type="journal article" date="2015" name="Mol. Plant Microbe Interact.">
        <title>Genome, transcriptome, and functional analyses of Penicillium expansum provide new insights into secondary metabolism and pathogenicity.</title>
        <authorList>
            <person name="Ballester A.R."/>
            <person name="Marcet-Houben M."/>
            <person name="Levin E."/>
            <person name="Sela N."/>
            <person name="Selma-Lazaro C."/>
            <person name="Carmona L."/>
            <person name="Wisniewski M."/>
            <person name="Droby S."/>
            <person name="Gonzalez-Candelas L."/>
            <person name="Gabaldon T."/>
        </authorList>
    </citation>
    <scope>NUCLEOTIDE SEQUENCE [LARGE SCALE GENOMIC DNA]</scope>
    <source>
        <strain evidence="2 3">MD-8</strain>
    </source>
</reference>
<dbReference type="InterPro" id="IPR000182">
    <property type="entry name" value="GNAT_dom"/>
</dbReference>
<dbReference type="CDD" id="cd04301">
    <property type="entry name" value="NAT_SF"/>
    <property type="match status" value="1"/>
</dbReference>
<dbReference type="HOGENOM" id="CLU_086503_7_1_1"/>
<dbReference type="Gene3D" id="3.40.630.30">
    <property type="match status" value="1"/>
</dbReference>
<evidence type="ECO:0000259" key="1">
    <source>
        <dbReference type="PROSITE" id="PS51186"/>
    </source>
</evidence>
<accession>A0A0A2JPF2</accession>
<protein>
    <submittedName>
        <fullName evidence="2">Acyl-CoA N-acyltransferase</fullName>
    </submittedName>
</protein>
<keyword evidence="2" id="KW-0808">Transferase</keyword>
<dbReference type="OrthoDB" id="2744543at2759"/>
<evidence type="ECO:0000313" key="3">
    <source>
        <dbReference type="Proteomes" id="UP000030143"/>
    </source>
</evidence>
<dbReference type="GO" id="GO:0008080">
    <property type="term" value="F:N-acetyltransferase activity"/>
    <property type="evidence" value="ECO:0007669"/>
    <property type="project" value="TreeGrafter"/>
</dbReference>
<dbReference type="AlphaFoldDB" id="A0A0A2JPF2"/>
<dbReference type="VEuPathDB" id="FungiDB:PEXP_108670"/>
<dbReference type="PANTHER" id="PTHR13355:SF23">
    <property type="entry name" value="FAMILY N-ACETYLTRANSFERASE, PUTATIVE (AFU_ORTHOLOGUE AFUA_3G00870)-RELATED"/>
    <property type="match status" value="1"/>
</dbReference>